<dbReference type="PANTHER" id="PTHR47926">
    <property type="entry name" value="PENTATRICOPEPTIDE REPEAT-CONTAINING PROTEIN"/>
    <property type="match status" value="1"/>
</dbReference>
<dbReference type="InterPro" id="IPR002885">
    <property type="entry name" value="PPR_rpt"/>
</dbReference>
<feature type="domain" description="DUF3456" evidence="4">
    <location>
        <begin position="601"/>
        <end position="661"/>
    </location>
</feature>
<comment type="caution">
    <text evidence="5">The sequence shown here is derived from an EMBL/GenBank/DDBJ whole genome shotgun (WGS) entry which is preliminary data.</text>
</comment>
<evidence type="ECO:0000256" key="3">
    <source>
        <dbReference type="PROSITE-ProRule" id="PRU00708"/>
    </source>
</evidence>
<dbReference type="Pfam" id="PF11938">
    <property type="entry name" value="DUF3456"/>
    <property type="match status" value="1"/>
</dbReference>
<evidence type="ECO:0000313" key="6">
    <source>
        <dbReference type="Proteomes" id="UP000092600"/>
    </source>
</evidence>
<dbReference type="Pfam" id="PF13041">
    <property type="entry name" value="PPR_2"/>
    <property type="match status" value="3"/>
</dbReference>
<protein>
    <submittedName>
        <fullName evidence="5">Pentatricopeptide repeat-containing protein, mitochondrial</fullName>
    </submittedName>
</protein>
<accession>A0A199UEX7</accession>
<evidence type="ECO:0000259" key="4">
    <source>
        <dbReference type="Pfam" id="PF11938"/>
    </source>
</evidence>
<feature type="repeat" description="PPR" evidence="3">
    <location>
        <begin position="325"/>
        <end position="359"/>
    </location>
</feature>
<organism evidence="5 6">
    <name type="scientific">Ananas comosus</name>
    <name type="common">Pineapple</name>
    <name type="synonym">Ananas ananas</name>
    <dbReference type="NCBI Taxonomy" id="4615"/>
    <lineage>
        <taxon>Eukaryota</taxon>
        <taxon>Viridiplantae</taxon>
        <taxon>Streptophyta</taxon>
        <taxon>Embryophyta</taxon>
        <taxon>Tracheophyta</taxon>
        <taxon>Spermatophyta</taxon>
        <taxon>Magnoliopsida</taxon>
        <taxon>Liliopsida</taxon>
        <taxon>Poales</taxon>
        <taxon>Bromeliaceae</taxon>
        <taxon>Bromelioideae</taxon>
        <taxon>Ananas</taxon>
    </lineage>
</organism>
<proteinExistence type="predicted"/>
<keyword evidence="1" id="KW-0677">Repeat</keyword>
<dbReference type="FunFam" id="1.25.40.10:FF:000348">
    <property type="entry name" value="Pentatricopeptide repeat-containing protein chloroplastic"/>
    <property type="match status" value="1"/>
</dbReference>
<dbReference type="Pfam" id="PF01535">
    <property type="entry name" value="PPR"/>
    <property type="match status" value="3"/>
</dbReference>
<reference evidence="5 6" key="1">
    <citation type="journal article" date="2016" name="DNA Res.">
        <title>The draft genome of MD-2 pineapple using hybrid error correction of long reads.</title>
        <authorList>
            <person name="Redwan R.M."/>
            <person name="Saidin A."/>
            <person name="Kumar S.V."/>
        </authorList>
    </citation>
    <scope>NUCLEOTIDE SEQUENCE [LARGE SCALE GENOMIC DNA]</scope>
    <source>
        <strain evidence="6">cv. MD2</strain>
        <tissue evidence="5">Leaf</tissue>
    </source>
</reference>
<dbReference type="PANTHER" id="PTHR47926:SF528">
    <property type="entry name" value="PENTATRICOPEPTIDE REPEAT-CONTAINING PROTEIN"/>
    <property type="match status" value="1"/>
</dbReference>
<evidence type="ECO:0000256" key="2">
    <source>
        <dbReference type="ARBA" id="ARBA00022946"/>
    </source>
</evidence>
<dbReference type="EMBL" id="LSRQ01008358">
    <property type="protein sequence ID" value="OAY63289.1"/>
    <property type="molecule type" value="Genomic_DNA"/>
</dbReference>
<feature type="repeat" description="PPR" evidence="3">
    <location>
        <begin position="92"/>
        <end position="126"/>
    </location>
</feature>
<feature type="repeat" description="PPR" evidence="3">
    <location>
        <begin position="193"/>
        <end position="227"/>
    </location>
</feature>
<feature type="repeat" description="PPR" evidence="3">
    <location>
        <begin position="395"/>
        <end position="425"/>
    </location>
</feature>
<feature type="repeat" description="PPR" evidence="3">
    <location>
        <begin position="426"/>
        <end position="460"/>
    </location>
</feature>
<dbReference type="AlphaFoldDB" id="A0A199UEX7"/>
<dbReference type="Pfam" id="PF20431">
    <property type="entry name" value="E_motif"/>
    <property type="match status" value="1"/>
</dbReference>
<dbReference type="GO" id="GO:0003723">
    <property type="term" value="F:RNA binding"/>
    <property type="evidence" value="ECO:0007669"/>
    <property type="project" value="InterPro"/>
</dbReference>
<sequence length="738" mass="83972">MFKRIAVSFAPKPRPHHIPLPGFKFPAHQLLHSLLPRCRSMNHLKELHAHLIAAALLDETLTLAQLISFCSLSPAGNLCYGRKLLEHAPNPNKFMYNSLIRGYTNQHSPKEALFLCRRMLRHGLLPNQFTLPFVLKSCAEASALEEALVIHGLIIKLGFESQIFVMNALLHVYSSCGPIWFARRVFDEIPSRNVVSWNSMIGGYSQLGDCKEAFSLFKMMRESGLVADEFTLVILLSACSQAENFELGRLVHQYIEVSGAKFDLIVRNALVDMYGKCGRLLIAQRCFDTMDVKNVVSWTSMVCAHAKHGLIEVARDLFDRMPERNIVSWNAMISCYVQNGLSHEALDLYDQMRASKVTPDEVSLIFVLMACAQNGNLVFGKNIHYQIRDNIEQPSIALFNSLIDMYAKCGPIEIALDLFSTMPSKSAISWNVIIWALAIHGRAFDAVDFFNQMIEEGFLPDGITFVGLLSACSHCGLVEIGQSYFETMNVVYNVPYEIEHYACMVDLLGRGGLIQRAAELIKSMPMKPDIVIWGALLGACRIHGYARIGEQVMKHLLSLEMSGGGVHVLISNMYCENHRWEKMKTLRRVMREKGIKKDAGEKPRNHLDMRHRLDSKGQHEGKVLDYRVSELRVVELLDGLCKKMQDYTLEKLESGERAWVKVRDWDSLKLISRKLVPTQRIYPHFVEGCWRKLWMRDSSEIDMENCDNEVSKLLDSLLRELKMGLIAINHMPYYSFSF</sequence>
<name>A0A199UEX7_ANACO</name>
<dbReference type="GO" id="GO:0009451">
    <property type="term" value="P:RNA modification"/>
    <property type="evidence" value="ECO:0007669"/>
    <property type="project" value="InterPro"/>
</dbReference>
<dbReference type="InterPro" id="IPR046848">
    <property type="entry name" value="E_motif"/>
</dbReference>
<evidence type="ECO:0000313" key="5">
    <source>
        <dbReference type="EMBL" id="OAY63289.1"/>
    </source>
</evidence>
<dbReference type="FunFam" id="1.25.40.10:FF:000427">
    <property type="entry name" value="Pentatricopeptide repeat-containing protein chloroplastic"/>
    <property type="match status" value="1"/>
</dbReference>
<gene>
    <name evidence="5" type="ORF">ACMD2_18423</name>
</gene>
<dbReference type="PROSITE" id="PS51375">
    <property type="entry name" value="PPR"/>
    <property type="match status" value="6"/>
</dbReference>
<dbReference type="NCBIfam" id="TIGR00756">
    <property type="entry name" value="PPR"/>
    <property type="match status" value="5"/>
</dbReference>
<dbReference type="Gene3D" id="1.25.40.10">
    <property type="entry name" value="Tetratricopeptide repeat domain"/>
    <property type="match status" value="5"/>
</dbReference>
<keyword evidence="2" id="KW-0809">Transit peptide</keyword>
<evidence type="ECO:0000256" key="1">
    <source>
        <dbReference type="ARBA" id="ARBA00022737"/>
    </source>
</evidence>
<dbReference type="InterPro" id="IPR011990">
    <property type="entry name" value="TPR-like_helical_dom_sf"/>
</dbReference>
<dbReference type="Proteomes" id="UP000092600">
    <property type="component" value="Unassembled WGS sequence"/>
</dbReference>
<dbReference type="InterPro" id="IPR046960">
    <property type="entry name" value="PPR_At4g14850-like_plant"/>
</dbReference>
<dbReference type="FunFam" id="1.25.40.10:FF:000242">
    <property type="entry name" value="Pentatricopeptide repeat-containing protein"/>
    <property type="match status" value="1"/>
</dbReference>
<dbReference type="InterPro" id="IPR021852">
    <property type="entry name" value="DUF3456"/>
</dbReference>
<feature type="repeat" description="PPR" evidence="3">
    <location>
        <begin position="294"/>
        <end position="324"/>
    </location>
</feature>